<gene>
    <name evidence="2" type="ORF">LI282_04550</name>
</gene>
<dbReference type="InterPro" id="IPR019492">
    <property type="entry name" value="Cyclo-malto-dextrinase_C"/>
</dbReference>
<sequence length="86" mass="9862">MEKKTVKYHIPQHGIYMYARTNSGKTELIVLNSTDAEQVVANDHYRIMTNDSKSGKELISGKKIDLTKGTFIKYYKISQLIHTQSI</sequence>
<proteinExistence type="predicted"/>
<dbReference type="SUPFAM" id="SSF51011">
    <property type="entry name" value="Glycosyl hydrolase domain"/>
    <property type="match status" value="1"/>
</dbReference>
<dbReference type="EMBL" id="JAJCQG010000009">
    <property type="protein sequence ID" value="MCB7280307.1"/>
    <property type="molecule type" value="Genomic_DNA"/>
</dbReference>
<protein>
    <submittedName>
        <fullName evidence="2">Cyclomaltodextrinase C-terminal domain-containing protein</fullName>
    </submittedName>
</protein>
<feature type="non-terminal residue" evidence="2">
    <location>
        <position position="86"/>
    </location>
</feature>
<comment type="caution">
    <text evidence="2">The sequence shown here is derived from an EMBL/GenBank/DDBJ whole genome shotgun (WGS) entry which is preliminary data.</text>
</comment>
<dbReference type="RefSeq" id="WP_227195204.1">
    <property type="nucleotide sequence ID" value="NZ_JAJCMX010000013.1"/>
</dbReference>
<name>A0AAW4UUR6_PHOVU</name>
<dbReference type="InterPro" id="IPR013780">
    <property type="entry name" value="Glyco_hydro_b"/>
</dbReference>
<evidence type="ECO:0000259" key="1">
    <source>
        <dbReference type="Pfam" id="PF10438"/>
    </source>
</evidence>
<organism evidence="2 3">
    <name type="scientific">Phocaeicola vulgatus</name>
    <name type="common">Bacteroides vulgatus</name>
    <dbReference type="NCBI Taxonomy" id="821"/>
    <lineage>
        <taxon>Bacteria</taxon>
        <taxon>Pseudomonadati</taxon>
        <taxon>Bacteroidota</taxon>
        <taxon>Bacteroidia</taxon>
        <taxon>Bacteroidales</taxon>
        <taxon>Bacteroidaceae</taxon>
        <taxon>Phocaeicola</taxon>
    </lineage>
</organism>
<reference evidence="2" key="1">
    <citation type="submission" date="2021-10" db="EMBL/GenBank/DDBJ databases">
        <title>Collection of gut derived symbiotic bacterial strains cultured from healthy donors.</title>
        <authorList>
            <person name="Lin H."/>
            <person name="Littmann E."/>
            <person name="Kohout C."/>
            <person name="Pamer E.G."/>
        </authorList>
    </citation>
    <scope>NUCLEOTIDE SEQUENCE</scope>
    <source>
        <strain evidence="2">DFI.1.167</strain>
    </source>
</reference>
<dbReference type="Proteomes" id="UP001199363">
    <property type="component" value="Unassembled WGS sequence"/>
</dbReference>
<accession>A0AAW4UUR6</accession>
<evidence type="ECO:0000313" key="2">
    <source>
        <dbReference type="EMBL" id="MCB7280307.1"/>
    </source>
</evidence>
<feature type="domain" description="Cyclo-malto-dextrinase C-terminal" evidence="1">
    <location>
        <begin position="7"/>
        <end position="68"/>
    </location>
</feature>
<dbReference type="Pfam" id="PF10438">
    <property type="entry name" value="Cyc-maltodext_C"/>
    <property type="match status" value="1"/>
</dbReference>
<dbReference type="Gene3D" id="2.60.40.1180">
    <property type="entry name" value="Golgi alpha-mannosidase II"/>
    <property type="match status" value="1"/>
</dbReference>
<dbReference type="AlphaFoldDB" id="A0AAW4UUR6"/>
<evidence type="ECO:0000313" key="3">
    <source>
        <dbReference type="Proteomes" id="UP001199363"/>
    </source>
</evidence>